<feature type="active site" description="Proton acceptor" evidence="3 4">
    <location>
        <position position="24"/>
    </location>
</feature>
<dbReference type="AlphaFoldDB" id="A0A545W2M3"/>
<evidence type="ECO:0000313" key="8">
    <source>
        <dbReference type="Proteomes" id="UP000315783"/>
    </source>
</evidence>
<keyword evidence="2 3" id="KW-0456">Lyase</keyword>
<feature type="binding site" evidence="3 5">
    <location>
        <position position="88"/>
    </location>
    <ligand>
        <name>substrate</name>
    </ligand>
</feature>
<evidence type="ECO:0000256" key="4">
    <source>
        <dbReference type="PIRSR" id="PIRSR001399-1"/>
    </source>
</evidence>
<protein>
    <recommendedName>
        <fullName evidence="3">Catabolic 3-dehydroquinase</fullName>
        <shortName evidence="3">cDHQase</shortName>
        <ecNumber evidence="3">4.2.1.10</ecNumber>
    </recommendedName>
    <alternativeName>
        <fullName evidence="3">3-dehydroquinate dehydratase</fullName>
    </alternativeName>
</protein>
<dbReference type="NCBIfam" id="TIGR01088">
    <property type="entry name" value="aroQ"/>
    <property type="match status" value="1"/>
</dbReference>
<dbReference type="GO" id="GO:0003855">
    <property type="term" value="F:3-dehydroquinate dehydratase activity"/>
    <property type="evidence" value="ECO:0007669"/>
    <property type="project" value="UniProtKB-UniRule"/>
</dbReference>
<comment type="catalytic activity">
    <reaction evidence="3">
        <text>3-dehydroquinate = 3-dehydroshikimate + H2O</text>
        <dbReference type="Rhea" id="RHEA:21096"/>
        <dbReference type="ChEBI" id="CHEBI:15377"/>
        <dbReference type="ChEBI" id="CHEBI:16630"/>
        <dbReference type="ChEBI" id="CHEBI:32364"/>
        <dbReference type="EC" id="4.2.1.10"/>
    </reaction>
</comment>
<reference evidence="7 8" key="1">
    <citation type="journal article" date="2019" name="Appl. Microbiol. Biotechnol.">
        <title>Genome sequence of Isaria javanica and comparative genome analysis insights into family S53 peptidase evolution in fungal entomopathogens.</title>
        <authorList>
            <person name="Lin R."/>
            <person name="Zhang X."/>
            <person name="Xin B."/>
            <person name="Zou M."/>
            <person name="Gao Y."/>
            <person name="Qin F."/>
            <person name="Hu Q."/>
            <person name="Xie B."/>
            <person name="Cheng X."/>
        </authorList>
    </citation>
    <scope>NUCLEOTIDE SEQUENCE [LARGE SCALE GENOMIC DNA]</scope>
    <source>
        <strain evidence="7 8">IJ1G</strain>
    </source>
</reference>
<evidence type="ECO:0000256" key="6">
    <source>
        <dbReference type="PIRSR" id="PIRSR001399-3"/>
    </source>
</evidence>
<dbReference type="NCBIfam" id="NF003806">
    <property type="entry name" value="PRK05395.1-3"/>
    <property type="match status" value="1"/>
</dbReference>
<evidence type="ECO:0000256" key="2">
    <source>
        <dbReference type="ARBA" id="ARBA00023239"/>
    </source>
</evidence>
<keyword evidence="8" id="KW-1185">Reference proteome</keyword>
<comment type="subunit">
    <text evidence="3">Homododecamer. Adopts a ring-like structure, composed of an arrangement of two hexameric rings stacked on top of one another.</text>
</comment>
<dbReference type="Proteomes" id="UP000315783">
    <property type="component" value="Unassembled WGS sequence"/>
</dbReference>
<comment type="pathway">
    <text evidence="3">Aromatic compound metabolism; 3,4-dihydroxybenzoate biosynthesis; 3,4-dihydroxybenzoate from 3-dehydroquinate: step 1/2.</text>
</comment>
<sequence length="153" mass="16888">MPRQILIINGPNLNLLGTREPHLYGTTTLNDVIAQAKSQAKSLDAEIEAFQSNHEGAIVDRLHAAREIVDIVIINPGAYTHTSVAIRDALLGTDLPFLELHISNVHAREEFRRRSYFSDKAEAVICGLGVFGYTAAVEFAAKYIKLPNKKAHL</sequence>
<comment type="function">
    <text evidence="3">Is involved in the catabolism of quinate. Allows the utilization of quinate as carbon source via the beta-ketoadipate pathway.</text>
</comment>
<dbReference type="InterPro" id="IPR018509">
    <property type="entry name" value="DHquinase_II_CS"/>
</dbReference>
<feature type="active site" description="Proton donor" evidence="3 4">
    <location>
        <position position="101"/>
    </location>
</feature>
<name>A0A545W2M3_9HYPO</name>
<proteinExistence type="inferred from homology"/>
<feature type="binding site" evidence="3 5">
    <location>
        <begin position="102"/>
        <end position="103"/>
    </location>
    <ligand>
        <name>substrate</name>
    </ligand>
</feature>
<dbReference type="HAMAP" id="MF_00169">
    <property type="entry name" value="AroQ"/>
    <property type="match status" value="1"/>
</dbReference>
<dbReference type="Pfam" id="PF01220">
    <property type="entry name" value="DHquinase_II"/>
    <property type="match status" value="1"/>
</dbReference>
<dbReference type="NCBIfam" id="NF003807">
    <property type="entry name" value="PRK05395.1-4"/>
    <property type="match status" value="1"/>
</dbReference>
<feature type="binding site" evidence="3 5">
    <location>
        <position position="75"/>
    </location>
    <ligand>
        <name>substrate</name>
    </ligand>
</feature>
<dbReference type="EMBL" id="SPUK01000005">
    <property type="protein sequence ID" value="TQV96936.1"/>
    <property type="molecule type" value="Genomic_DNA"/>
</dbReference>
<dbReference type="SUPFAM" id="SSF52304">
    <property type="entry name" value="Type II 3-dehydroquinate dehydratase"/>
    <property type="match status" value="1"/>
</dbReference>
<dbReference type="EC" id="4.2.1.10" evidence="3"/>
<feature type="site" description="Transition state stabilizer" evidence="3 6">
    <location>
        <position position="19"/>
    </location>
</feature>
<evidence type="ECO:0000256" key="5">
    <source>
        <dbReference type="PIRSR" id="PIRSR001399-2"/>
    </source>
</evidence>
<organism evidence="7 8">
    <name type="scientific">Cordyceps javanica</name>
    <dbReference type="NCBI Taxonomy" id="43265"/>
    <lineage>
        <taxon>Eukaryota</taxon>
        <taxon>Fungi</taxon>
        <taxon>Dikarya</taxon>
        <taxon>Ascomycota</taxon>
        <taxon>Pezizomycotina</taxon>
        <taxon>Sordariomycetes</taxon>
        <taxon>Hypocreomycetidae</taxon>
        <taxon>Hypocreales</taxon>
        <taxon>Cordycipitaceae</taxon>
        <taxon>Cordyceps</taxon>
    </lineage>
</organism>
<dbReference type="GO" id="GO:0046279">
    <property type="term" value="P:3,4-dihydroxybenzoate biosynthetic process"/>
    <property type="evidence" value="ECO:0007669"/>
    <property type="project" value="UniProtKB-UniRule"/>
</dbReference>
<dbReference type="NCBIfam" id="NF003804">
    <property type="entry name" value="PRK05395.1-1"/>
    <property type="match status" value="1"/>
</dbReference>
<dbReference type="Gene3D" id="3.40.50.9100">
    <property type="entry name" value="Dehydroquinase, class II"/>
    <property type="match status" value="1"/>
</dbReference>
<evidence type="ECO:0000256" key="3">
    <source>
        <dbReference type="HAMAP-Rule" id="MF_03136"/>
    </source>
</evidence>
<evidence type="ECO:0000313" key="7">
    <source>
        <dbReference type="EMBL" id="TQV96936.1"/>
    </source>
</evidence>
<feature type="binding site" evidence="3 5">
    <location>
        <position position="81"/>
    </location>
    <ligand>
        <name>substrate</name>
    </ligand>
</feature>
<dbReference type="NCBIfam" id="NF003805">
    <property type="entry name" value="PRK05395.1-2"/>
    <property type="match status" value="1"/>
</dbReference>
<dbReference type="PANTHER" id="PTHR21272">
    <property type="entry name" value="CATABOLIC 3-DEHYDROQUINASE"/>
    <property type="match status" value="1"/>
</dbReference>
<dbReference type="InterPro" id="IPR001874">
    <property type="entry name" value="DHquinase_II"/>
</dbReference>
<dbReference type="PIRSF" id="PIRSF001399">
    <property type="entry name" value="DHquinase_II"/>
    <property type="match status" value="1"/>
</dbReference>
<dbReference type="UniPathway" id="UPA00088">
    <property type="reaction ID" value="UER00178"/>
</dbReference>
<comment type="caution">
    <text evidence="7">The sequence shown here is derived from an EMBL/GenBank/DDBJ whole genome shotgun (WGS) entry which is preliminary data.</text>
</comment>
<dbReference type="OrthoDB" id="8191625at2759"/>
<dbReference type="InterPro" id="IPR036441">
    <property type="entry name" value="DHquinase_II_sf"/>
</dbReference>
<feature type="binding site" evidence="3 5">
    <location>
        <position position="112"/>
    </location>
    <ligand>
        <name>substrate</name>
    </ligand>
</feature>
<keyword evidence="1 3" id="KW-0672">Quinate metabolism</keyword>
<dbReference type="PANTHER" id="PTHR21272:SF3">
    <property type="entry name" value="CATABOLIC 3-DEHYDROQUINASE"/>
    <property type="match status" value="1"/>
</dbReference>
<evidence type="ECO:0000256" key="1">
    <source>
        <dbReference type="ARBA" id="ARBA00022911"/>
    </source>
</evidence>
<gene>
    <name evidence="3" type="primary">qutE</name>
    <name evidence="7" type="ORF">IF1G_04176</name>
</gene>
<comment type="similarity">
    <text evidence="3">Belongs to the type-II 3-dehydroquinase family.</text>
</comment>
<dbReference type="CDD" id="cd00466">
    <property type="entry name" value="DHQase_II"/>
    <property type="match status" value="1"/>
</dbReference>
<dbReference type="GO" id="GO:0019631">
    <property type="term" value="P:quinate catabolic process"/>
    <property type="evidence" value="ECO:0007669"/>
    <property type="project" value="TreeGrafter"/>
</dbReference>
<accession>A0A545W2M3</accession>
<dbReference type="PROSITE" id="PS01029">
    <property type="entry name" value="DEHYDROQUINASE_II"/>
    <property type="match status" value="1"/>
</dbReference>
<dbReference type="STRING" id="43265.A0A545W2M3"/>